<dbReference type="Gene3D" id="3.40.50.10230">
    <property type="entry name" value="Cobalamin biosynthesis CobH/CbiC, precorrin-8X methylmutase"/>
    <property type="match status" value="1"/>
</dbReference>
<name>A0A450W6I9_9GAMM</name>
<organism evidence="6">
    <name type="scientific">Candidatus Kentrum sp. LFY</name>
    <dbReference type="NCBI Taxonomy" id="2126342"/>
    <lineage>
        <taxon>Bacteria</taxon>
        <taxon>Pseudomonadati</taxon>
        <taxon>Pseudomonadota</taxon>
        <taxon>Gammaproteobacteria</taxon>
        <taxon>Candidatus Kentrum</taxon>
    </lineage>
</organism>
<evidence type="ECO:0000256" key="3">
    <source>
        <dbReference type="ARBA" id="ARBA00022573"/>
    </source>
</evidence>
<dbReference type="GO" id="GO:0009236">
    <property type="term" value="P:cobalamin biosynthetic process"/>
    <property type="evidence" value="ECO:0007669"/>
    <property type="project" value="UniProtKB-UniPathway"/>
</dbReference>
<evidence type="ECO:0000256" key="1">
    <source>
        <dbReference type="ARBA" id="ARBA00004953"/>
    </source>
</evidence>
<evidence type="ECO:0000256" key="4">
    <source>
        <dbReference type="ARBA" id="ARBA00023235"/>
    </source>
</evidence>
<dbReference type="GO" id="GO:0016993">
    <property type="term" value="F:precorrin-8X methylmutase activity"/>
    <property type="evidence" value="ECO:0007669"/>
    <property type="project" value="InterPro"/>
</dbReference>
<evidence type="ECO:0000259" key="5">
    <source>
        <dbReference type="Pfam" id="PF02570"/>
    </source>
</evidence>
<protein>
    <submittedName>
        <fullName evidence="6">Precorrin-8X methylmutase</fullName>
    </submittedName>
</protein>
<dbReference type="InterPro" id="IPR003722">
    <property type="entry name" value="Cbl_synth_CobH/CbiC"/>
</dbReference>
<sequence>MEFRFAIVITFTTLCRGCQDRIQFESIHFLRFLSVMLTEQITHAGRRIENGSFAIIDREAEAHTYTLEQWPIVRRIIHASADFEFNGLVRFHPQAVAAGITAVVAGRPIVSDVEMIRVGVSRSRLAHFGIDIHQFIGDEDVIARAHAGNTTRAAEAMAKAHGQGLLDGGIIAIGNAPTALLAVIRLIREENARPALVIGMPVGFVSAAESKAALTRVVDTPWIVTEGRKGGSTLVVATLHALLALSE</sequence>
<dbReference type="PANTHER" id="PTHR43588">
    <property type="entry name" value="COBALT-PRECORRIN-8 METHYLMUTASE"/>
    <property type="match status" value="1"/>
</dbReference>
<feature type="domain" description="Cobalamin biosynthesis precorrin-8X methylmutase CobH/CbiC" evidence="5">
    <location>
        <begin position="48"/>
        <end position="244"/>
    </location>
</feature>
<dbReference type="AlphaFoldDB" id="A0A450W6I9"/>
<reference evidence="6" key="1">
    <citation type="submission" date="2019-02" db="EMBL/GenBank/DDBJ databases">
        <authorList>
            <person name="Gruber-Vodicka R. H."/>
            <person name="Seah K. B. B."/>
        </authorList>
    </citation>
    <scope>NUCLEOTIDE SEQUENCE</scope>
    <source>
        <strain evidence="6">BECK_BY7</strain>
    </source>
</reference>
<keyword evidence="4" id="KW-0413">Isomerase</keyword>
<evidence type="ECO:0000256" key="2">
    <source>
        <dbReference type="ARBA" id="ARBA00009774"/>
    </source>
</evidence>
<dbReference type="UniPathway" id="UPA00148"/>
<gene>
    <name evidence="6" type="ORF">BECKLFY1418C_GA0070996_100139</name>
</gene>
<proteinExistence type="inferred from homology"/>
<dbReference type="PANTHER" id="PTHR43588:SF1">
    <property type="entry name" value="COBALT-PRECORRIN-8 METHYLMUTASE"/>
    <property type="match status" value="1"/>
</dbReference>
<dbReference type="SUPFAM" id="SSF63965">
    <property type="entry name" value="Precorrin-8X methylmutase CbiC/CobH"/>
    <property type="match status" value="1"/>
</dbReference>
<dbReference type="EMBL" id="CAADFN010000001">
    <property type="protein sequence ID" value="VFK12664.1"/>
    <property type="molecule type" value="Genomic_DNA"/>
</dbReference>
<evidence type="ECO:0000313" key="6">
    <source>
        <dbReference type="EMBL" id="VFK12664.1"/>
    </source>
</evidence>
<comment type="pathway">
    <text evidence="1">Cofactor biosynthesis; adenosylcobalamin biosynthesis.</text>
</comment>
<dbReference type="Pfam" id="PF02570">
    <property type="entry name" value="CbiC"/>
    <property type="match status" value="1"/>
</dbReference>
<keyword evidence="3" id="KW-0169">Cobalamin biosynthesis</keyword>
<dbReference type="InterPro" id="IPR036588">
    <property type="entry name" value="CobH/CbiC_sf"/>
</dbReference>
<accession>A0A450W6I9</accession>
<comment type="similarity">
    <text evidence="2">Belongs to the CobH/CbiC family.</text>
</comment>